<keyword evidence="8" id="KW-0210">Decarboxylase</keyword>
<accession>A0A0L9T9Y0</accession>
<dbReference type="GO" id="GO:0046872">
    <property type="term" value="F:metal ion binding"/>
    <property type="evidence" value="ECO:0007669"/>
    <property type="project" value="UniProtKB-KW"/>
</dbReference>
<dbReference type="SUPFAM" id="SSF52518">
    <property type="entry name" value="Thiamin diphosphate-binding fold (THDP-binding)"/>
    <property type="match status" value="2"/>
</dbReference>
<organism evidence="13 14">
    <name type="scientific">Phaseolus angularis</name>
    <name type="common">Azuki bean</name>
    <name type="synonym">Vigna angularis</name>
    <dbReference type="NCBI Taxonomy" id="3914"/>
    <lineage>
        <taxon>Eukaryota</taxon>
        <taxon>Viridiplantae</taxon>
        <taxon>Streptophyta</taxon>
        <taxon>Embryophyta</taxon>
        <taxon>Tracheophyta</taxon>
        <taxon>Spermatophyta</taxon>
        <taxon>Magnoliopsida</taxon>
        <taxon>eudicotyledons</taxon>
        <taxon>Gunneridae</taxon>
        <taxon>Pentapetalae</taxon>
        <taxon>rosids</taxon>
        <taxon>fabids</taxon>
        <taxon>Fabales</taxon>
        <taxon>Fabaceae</taxon>
        <taxon>Papilionoideae</taxon>
        <taxon>50 kb inversion clade</taxon>
        <taxon>NPAAA clade</taxon>
        <taxon>indigoferoid/millettioid clade</taxon>
        <taxon>Phaseoleae</taxon>
        <taxon>Vigna</taxon>
    </lineage>
</organism>
<dbReference type="FunFam" id="3.40.50.970:FF:000017">
    <property type="entry name" value="pyruvate decarboxylase 1"/>
    <property type="match status" value="1"/>
</dbReference>
<evidence type="ECO:0000256" key="5">
    <source>
        <dbReference type="ARBA" id="ARBA00011881"/>
    </source>
</evidence>
<name>A0A0L9T9Y0_PHAAN</name>
<evidence type="ECO:0000313" key="14">
    <source>
        <dbReference type="Proteomes" id="UP000053144"/>
    </source>
</evidence>
<comment type="similarity">
    <text evidence="4">Belongs to the TPP enzyme family.</text>
</comment>
<dbReference type="PANTHER" id="PTHR43452:SF6">
    <property type="entry name" value="PYRUVATE DECARBOXYLASE 2"/>
    <property type="match status" value="1"/>
</dbReference>
<dbReference type="InterPro" id="IPR029035">
    <property type="entry name" value="DHS-like_NAD/FAD-binding_dom"/>
</dbReference>
<dbReference type="EMBL" id="KQ258370">
    <property type="protein sequence ID" value="KOM27176.1"/>
    <property type="molecule type" value="Genomic_DNA"/>
</dbReference>
<proteinExistence type="inferred from homology"/>
<dbReference type="Gene3D" id="3.40.50.970">
    <property type="match status" value="2"/>
</dbReference>
<evidence type="ECO:0000256" key="6">
    <source>
        <dbReference type="ARBA" id="ARBA00013202"/>
    </source>
</evidence>
<keyword evidence="10" id="KW-0786">Thiamine pyrophosphate</keyword>
<dbReference type="GO" id="GO:0000949">
    <property type="term" value="P:aromatic amino acid family catabolic process to alcohol via Ehrlich pathway"/>
    <property type="evidence" value="ECO:0007669"/>
    <property type="project" value="TreeGrafter"/>
</dbReference>
<protein>
    <recommendedName>
        <fullName evidence="6">pyruvate decarboxylase</fullName>
        <ecNumber evidence="6">4.1.1.1</ecNumber>
    </recommendedName>
</protein>
<comment type="cofactor">
    <cofactor evidence="3">
        <name>thiamine diphosphate</name>
        <dbReference type="ChEBI" id="CHEBI:58937"/>
    </cofactor>
</comment>
<dbReference type="EC" id="4.1.1.1" evidence="6"/>
<dbReference type="Gramene" id="KOM27176">
    <property type="protein sequence ID" value="KOM27176"/>
    <property type="gene ID" value="LR48_Vigan404s002700"/>
</dbReference>
<dbReference type="SUPFAM" id="SSF52467">
    <property type="entry name" value="DHS-like NAD/FAD-binding domain"/>
    <property type="match status" value="1"/>
</dbReference>
<feature type="domain" description="Thiamine pyrophosphate enzyme N-terminal TPP-binding" evidence="12">
    <location>
        <begin position="45"/>
        <end position="154"/>
    </location>
</feature>
<gene>
    <name evidence="13" type="ORF">LR48_Vigan404s002700</name>
</gene>
<dbReference type="InterPro" id="IPR012110">
    <property type="entry name" value="PDC/IPDC-like"/>
</dbReference>
<comment type="cofactor">
    <cofactor evidence="2">
        <name>a metal cation</name>
        <dbReference type="ChEBI" id="CHEBI:25213"/>
    </cofactor>
</comment>
<dbReference type="STRING" id="3914.A0A0L9T9Y0"/>
<dbReference type="AlphaFoldDB" id="A0A0L9T9Y0"/>
<evidence type="ECO:0000256" key="11">
    <source>
        <dbReference type="ARBA" id="ARBA00023239"/>
    </source>
</evidence>
<sequence>MDTKIGSMDVVKPPCNDIVSCNHTNSTAIQPCVPSAANNGCGDSTLGGHLARRLVEVGVTDVFSVPGDFNLTLLDHLIAEPALNVVGCCNELNAGYAADGYARARGVGACVVTFTVGGLSVLNAIAGAYSENLPLICVVGGPNSNDYGTSRILHHTIGLPDFSQELRCFQTITCFQAVVNNLEDAHELIDTAISTALKESKPVYISISCNLPGIHHPTFSCDPVPFSLSPKLSNKMGLEAAVEAAAEFLNKAVKPVLVGGPKLRVAAAGDAFVELADASVTILLRVTAQDVSTMLRSEQKTIIFLINNGGYTIEVEIHDGPYNVIKNWNYTGLVDAIHNGEGKCWTAKVFCEEELVEAIATATGPKKDSLCFIEVIVHKDDTSKELLEWGSRVSAANSRPPNPQ</sequence>
<evidence type="ECO:0000256" key="4">
    <source>
        <dbReference type="ARBA" id="ARBA00007812"/>
    </source>
</evidence>
<evidence type="ECO:0000256" key="7">
    <source>
        <dbReference type="ARBA" id="ARBA00022723"/>
    </source>
</evidence>
<dbReference type="CDD" id="cd07038">
    <property type="entry name" value="TPP_PYR_PDC_IPDC_like"/>
    <property type="match status" value="1"/>
</dbReference>
<keyword evidence="11" id="KW-0456">Lyase</keyword>
<keyword evidence="9" id="KW-0460">Magnesium</keyword>
<evidence type="ECO:0000313" key="13">
    <source>
        <dbReference type="EMBL" id="KOM27176.1"/>
    </source>
</evidence>
<dbReference type="OMA" id="PPCNDIV"/>
<reference evidence="14" key="1">
    <citation type="journal article" date="2015" name="Proc. Natl. Acad. Sci. U.S.A.">
        <title>Genome sequencing of adzuki bean (Vigna angularis) provides insight into high starch and low fat accumulation and domestication.</title>
        <authorList>
            <person name="Yang K."/>
            <person name="Tian Z."/>
            <person name="Chen C."/>
            <person name="Luo L."/>
            <person name="Zhao B."/>
            <person name="Wang Z."/>
            <person name="Yu L."/>
            <person name="Li Y."/>
            <person name="Sun Y."/>
            <person name="Li W."/>
            <person name="Chen Y."/>
            <person name="Li Y."/>
            <person name="Zhang Y."/>
            <person name="Ai D."/>
            <person name="Zhao J."/>
            <person name="Shang C."/>
            <person name="Ma Y."/>
            <person name="Wu B."/>
            <person name="Wang M."/>
            <person name="Gao L."/>
            <person name="Sun D."/>
            <person name="Zhang P."/>
            <person name="Guo F."/>
            <person name="Wang W."/>
            <person name="Li Y."/>
            <person name="Wang J."/>
            <person name="Varshney R.K."/>
            <person name="Wang J."/>
            <person name="Ling H.Q."/>
            <person name="Wan P."/>
        </authorList>
    </citation>
    <scope>NUCLEOTIDE SEQUENCE</scope>
    <source>
        <strain evidence="14">cv. Jingnong 6</strain>
    </source>
</reference>
<evidence type="ECO:0000256" key="3">
    <source>
        <dbReference type="ARBA" id="ARBA00001964"/>
    </source>
</evidence>
<evidence type="ECO:0000259" key="12">
    <source>
        <dbReference type="Pfam" id="PF02776"/>
    </source>
</evidence>
<comment type="subunit">
    <text evidence="5">Homotetramer.</text>
</comment>
<dbReference type="GO" id="GO:0030976">
    <property type="term" value="F:thiamine pyrophosphate binding"/>
    <property type="evidence" value="ECO:0007669"/>
    <property type="project" value="InterPro"/>
</dbReference>
<dbReference type="Gene3D" id="3.40.50.1220">
    <property type="entry name" value="TPP-binding domain"/>
    <property type="match status" value="1"/>
</dbReference>
<evidence type="ECO:0000256" key="1">
    <source>
        <dbReference type="ARBA" id="ARBA00001041"/>
    </source>
</evidence>
<evidence type="ECO:0000256" key="2">
    <source>
        <dbReference type="ARBA" id="ARBA00001920"/>
    </source>
</evidence>
<dbReference type="InterPro" id="IPR012001">
    <property type="entry name" value="Thiamin_PyroP_enz_TPP-bd_dom"/>
</dbReference>
<keyword evidence="7" id="KW-0479">Metal-binding</keyword>
<dbReference type="GO" id="GO:0004737">
    <property type="term" value="F:pyruvate decarboxylase activity"/>
    <property type="evidence" value="ECO:0007669"/>
    <property type="project" value="UniProtKB-EC"/>
</dbReference>
<evidence type="ECO:0000256" key="10">
    <source>
        <dbReference type="ARBA" id="ARBA00023052"/>
    </source>
</evidence>
<dbReference type="Pfam" id="PF02776">
    <property type="entry name" value="TPP_enzyme_N"/>
    <property type="match status" value="1"/>
</dbReference>
<dbReference type="InterPro" id="IPR029061">
    <property type="entry name" value="THDP-binding"/>
</dbReference>
<dbReference type="Proteomes" id="UP000053144">
    <property type="component" value="Unassembled WGS sequence"/>
</dbReference>
<dbReference type="InterPro" id="IPR047213">
    <property type="entry name" value="TPP_PYR_PDC_IPDC-like"/>
</dbReference>
<evidence type="ECO:0000256" key="9">
    <source>
        <dbReference type="ARBA" id="ARBA00022842"/>
    </source>
</evidence>
<dbReference type="GO" id="GO:0005829">
    <property type="term" value="C:cytosol"/>
    <property type="evidence" value="ECO:0007669"/>
    <property type="project" value="TreeGrafter"/>
</dbReference>
<evidence type="ECO:0000256" key="8">
    <source>
        <dbReference type="ARBA" id="ARBA00022793"/>
    </source>
</evidence>
<dbReference type="PANTHER" id="PTHR43452">
    <property type="entry name" value="PYRUVATE DECARBOXYLASE"/>
    <property type="match status" value="1"/>
</dbReference>
<comment type="catalytic activity">
    <reaction evidence="1">
        <text>a 2-oxocarboxylate + H(+) = an aldehyde + CO2</text>
        <dbReference type="Rhea" id="RHEA:11628"/>
        <dbReference type="ChEBI" id="CHEBI:15378"/>
        <dbReference type="ChEBI" id="CHEBI:16526"/>
        <dbReference type="ChEBI" id="CHEBI:17478"/>
        <dbReference type="ChEBI" id="CHEBI:35179"/>
        <dbReference type="EC" id="4.1.1.1"/>
    </reaction>
</comment>